<evidence type="ECO:0000256" key="8">
    <source>
        <dbReference type="SAM" id="MobiDB-lite"/>
    </source>
</evidence>
<sequence>MAMFFGPGESFFGIGAPEAAVVLAVGYFVLGPTELYKLTKSIGTLVGQFRDFGLGTATNLQNIMEKELRTVEDKAAGRSTLDREWGNLEDAPAGDDDEYEDIYEDSGEAVSQAVTASTNSPVSAPKPAKDFFGGADGGGDEYEDLDVEEFLAETSASNNNKFAAQMSGDWNKQVLEQEAAVAPGGGVAGLANDVPQSLQAGGEPRELTIDEQFERLEKLAALEEERAALMQRLDDAFEAKMRAVRGELLELVDSDFRARRAKLSSGGGSGGGGIGGGSGGGSGGGAQDPAAAAEREEASSGSGR</sequence>
<evidence type="ECO:0000313" key="9">
    <source>
        <dbReference type="EMBL" id="KAG5188282.1"/>
    </source>
</evidence>
<dbReference type="Pfam" id="PF02416">
    <property type="entry name" value="TatA_B_E"/>
    <property type="match status" value="1"/>
</dbReference>
<name>A0A835Z5Z6_9STRA</name>
<evidence type="ECO:0000256" key="4">
    <source>
        <dbReference type="ARBA" id="ARBA00022927"/>
    </source>
</evidence>
<evidence type="ECO:0000256" key="3">
    <source>
        <dbReference type="ARBA" id="ARBA00022692"/>
    </source>
</evidence>
<keyword evidence="7" id="KW-0472">Membrane</keyword>
<keyword evidence="4" id="KW-0653">Protein transport</keyword>
<dbReference type="Proteomes" id="UP000664859">
    <property type="component" value="Unassembled WGS sequence"/>
</dbReference>
<dbReference type="InterPro" id="IPR003369">
    <property type="entry name" value="TatA/B/E"/>
</dbReference>
<dbReference type="Gene3D" id="1.20.5.3310">
    <property type="match status" value="1"/>
</dbReference>
<accession>A0A835Z5Z6</accession>
<evidence type="ECO:0000313" key="10">
    <source>
        <dbReference type="Proteomes" id="UP000664859"/>
    </source>
</evidence>
<keyword evidence="5" id="KW-1133">Transmembrane helix</keyword>
<evidence type="ECO:0000256" key="1">
    <source>
        <dbReference type="ARBA" id="ARBA00004167"/>
    </source>
</evidence>
<evidence type="ECO:0000256" key="2">
    <source>
        <dbReference type="ARBA" id="ARBA00022448"/>
    </source>
</evidence>
<reference evidence="9" key="1">
    <citation type="submission" date="2021-02" db="EMBL/GenBank/DDBJ databases">
        <title>First Annotated Genome of the Yellow-green Alga Tribonema minus.</title>
        <authorList>
            <person name="Mahan K.M."/>
        </authorList>
    </citation>
    <scope>NUCLEOTIDE SEQUENCE</scope>
    <source>
        <strain evidence="9">UTEX B ZZ1240</strain>
    </source>
</reference>
<organism evidence="9 10">
    <name type="scientific">Tribonema minus</name>
    <dbReference type="NCBI Taxonomy" id="303371"/>
    <lineage>
        <taxon>Eukaryota</taxon>
        <taxon>Sar</taxon>
        <taxon>Stramenopiles</taxon>
        <taxon>Ochrophyta</taxon>
        <taxon>PX clade</taxon>
        <taxon>Xanthophyceae</taxon>
        <taxon>Tribonematales</taxon>
        <taxon>Tribonemataceae</taxon>
        <taxon>Tribonema</taxon>
    </lineage>
</organism>
<evidence type="ECO:0000256" key="6">
    <source>
        <dbReference type="ARBA" id="ARBA00023010"/>
    </source>
</evidence>
<keyword evidence="6" id="KW-0811">Translocation</keyword>
<dbReference type="EMBL" id="JAFCMP010000072">
    <property type="protein sequence ID" value="KAG5188282.1"/>
    <property type="molecule type" value="Genomic_DNA"/>
</dbReference>
<evidence type="ECO:0000256" key="7">
    <source>
        <dbReference type="ARBA" id="ARBA00023136"/>
    </source>
</evidence>
<keyword evidence="2" id="KW-0813">Transport</keyword>
<comment type="subcellular location">
    <subcellularLocation>
        <location evidence="1">Membrane</location>
        <topology evidence="1">Single-pass membrane protein</topology>
    </subcellularLocation>
</comment>
<evidence type="ECO:0000256" key="5">
    <source>
        <dbReference type="ARBA" id="ARBA00022989"/>
    </source>
</evidence>
<feature type="region of interest" description="Disordered" evidence="8">
    <location>
        <begin position="261"/>
        <end position="304"/>
    </location>
</feature>
<protein>
    <submittedName>
        <fullName evidence="9">Uncharacterized protein</fullName>
    </submittedName>
</protein>
<proteinExistence type="predicted"/>
<keyword evidence="3" id="KW-0812">Transmembrane</keyword>
<feature type="compositionally biased region" description="Gly residues" evidence="8">
    <location>
        <begin position="265"/>
        <end position="286"/>
    </location>
</feature>
<dbReference type="AlphaFoldDB" id="A0A835Z5Z6"/>
<dbReference type="OrthoDB" id="47875at2759"/>
<comment type="caution">
    <text evidence="9">The sequence shown here is derived from an EMBL/GenBank/DDBJ whole genome shotgun (WGS) entry which is preliminary data.</text>
</comment>
<gene>
    <name evidence="9" type="ORF">JKP88DRAFT_287535</name>
</gene>
<keyword evidence="10" id="KW-1185">Reference proteome</keyword>